<gene>
    <name evidence="1" type="ORF">ACFPP9_12100</name>
</gene>
<reference evidence="2" key="1">
    <citation type="journal article" date="2019" name="Int. J. Syst. Evol. Microbiol.">
        <title>The Global Catalogue of Microorganisms (GCM) 10K type strain sequencing project: providing services to taxonomists for standard genome sequencing and annotation.</title>
        <authorList>
            <consortium name="The Broad Institute Genomics Platform"/>
            <consortium name="The Broad Institute Genome Sequencing Center for Infectious Disease"/>
            <person name="Wu L."/>
            <person name="Ma J."/>
        </authorList>
    </citation>
    <scope>NUCLEOTIDE SEQUENCE [LARGE SCALE GENOMIC DNA]</scope>
    <source>
        <strain evidence="2">KACC 12633</strain>
    </source>
</reference>
<proteinExistence type="predicted"/>
<dbReference type="Proteomes" id="UP001596150">
    <property type="component" value="Unassembled WGS sequence"/>
</dbReference>
<evidence type="ECO:0000313" key="2">
    <source>
        <dbReference type="Proteomes" id="UP001596150"/>
    </source>
</evidence>
<accession>A0ABW0PV78</accession>
<sequence>MVKDLKTQIHDALTGALTRDDVSAVLSASRQALDKAETEVAHLQRASLDPLVAPDKADVTRDAWERARFDRDRIAAAIVALEQRVAQLARIDAEADKRNAYQVAKAERDALAADLRDRYPALAEELVSLLVRLQASDARLATVNRAIPDGEAWLGSAEAIARDCPIDFRSGVSLISRITAARLPSFGAAGIEFLWTERGSGR</sequence>
<protein>
    <submittedName>
        <fullName evidence="1">Uncharacterized protein</fullName>
    </submittedName>
</protein>
<dbReference type="EMBL" id="JBHSML010000003">
    <property type="protein sequence ID" value="MFC5516516.1"/>
    <property type="molecule type" value="Genomic_DNA"/>
</dbReference>
<evidence type="ECO:0000313" key="1">
    <source>
        <dbReference type="EMBL" id="MFC5516516.1"/>
    </source>
</evidence>
<name>A0ABW0PV78_9HYPH</name>
<keyword evidence="2" id="KW-1185">Reference proteome</keyword>
<dbReference type="RefSeq" id="WP_266344233.1">
    <property type="nucleotide sequence ID" value="NZ_JAPKNH010000004.1"/>
</dbReference>
<comment type="caution">
    <text evidence="1">The sequence shown here is derived from an EMBL/GenBank/DDBJ whole genome shotgun (WGS) entry which is preliminary data.</text>
</comment>
<organism evidence="1 2">
    <name type="scientific">Kaistia terrae</name>
    <dbReference type="NCBI Taxonomy" id="537017"/>
    <lineage>
        <taxon>Bacteria</taxon>
        <taxon>Pseudomonadati</taxon>
        <taxon>Pseudomonadota</taxon>
        <taxon>Alphaproteobacteria</taxon>
        <taxon>Hyphomicrobiales</taxon>
        <taxon>Kaistiaceae</taxon>
        <taxon>Kaistia</taxon>
    </lineage>
</organism>